<evidence type="ECO:0000256" key="1">
    <source>
        <dbReference type="SAM" id="MobiDB-lite"/>
    </source>
</evidence>
<feature type="compositionally biased region" description="Low complexity" evidence="1">
    <location>
        <begin position="30"/>
        <end position="43"/>
    </location>
</feature>
<dbReference type="AlphaFoldDB" id="A0A1B8G7J7"/>
<feature type="compositionally biased region" description="Polar residues" evidence="1">
    <location>
        <begin position="124"/>
        <end position="141"/>
    </location>
</feature>
<sequence length="454" mass="49494">MSASSTSSPRIPAWKRLGLKLKSEGDAPSPVAAAAPTEYVAAEQPKRKRASDEAESTPIKKSKKSLKKAESTISSTPTAVPDGMLGRRKSVAFTPETKTEDGDSIKQLFNSWVAQQKEIDPTFASKNDQPSFQTPEPTTVQEKVDTTLPEPERRVKRVKSTKPEDKTKAKKSKSKVVKSKPIDPALTYLTQFHSDKSNWKFNKINQIAVLKNAFDTDLIPTEYNEPLYAYIAGLKGVARVHLRDRALEIRDKDVEEGGKGFTDKMTDDQRAKKQEEYETAMEEYVATMTSTAISSRTGLEEGILLGLNDTAMKERMTKRMRAEHVLNLLASTPGDPSDYAPAVANTKPVEETRAAPVKLDAEKPQKTVRKRKQRTAVYESDSSSSSDSDSDSDSSTSEEESDGEGPSKNVKKSDSDSDSSSSSSGSSSEDSSDSDGSDGSSSSESSDSDDDESD</sequence>
<feature type="compositionally biased region" description="Acidic residues" evidence="1">
    <location>
        <begin position="388"/>
        <end position="403"/>
    </location>
</feature>
<dbReference type="GeneID" id="28842702"/>
<keyword evidence="4" id="KW-1185">Reference proteome</keyword>
<dbReference type="PANTHER" id="PTHR22306">
    <property type="entry name" value="CHROMOSOME 7 OPEN READING FRAME 50"/>
    <property type="match status" value="1"/>
</dbReference>
<dbReference type="STRING" id="342668.A0A1B8G7J7"/>
<feature type="domain" description="WKF" evidence="2">
    <location>
        <begin position="187"/>
        <end position="249"/>
    </location>
</feature>
<gene>
    <name evidence="3" type="ORF">VE01_09316</name>
</gene>
<feature type="region of interest" description="Disordered" evidence="1">
    <location>
        <begin position="330"/>
        <end position="454"/>
    </location>
</feature>
<reference evidence="4" key="2">
    <citation type="journal article" date="2018" name="Nat. Commun.">
        <title>Extreme sensitivity to ultraviolet light in the fungal pathogen causing white-nose syndrome of bats.</title>
        <authorList>
            <person name="Palmer J.M."/>
            <person name="Drees K.P."/>
            <person name="Foster J.T."/>
            <person name="Lindner D.L."/>
        </authorList>
    </citation>
    <scope>NUCLEOTIDE SEQUENCE [LARGE SCALE GENOMIC DNA]</scope>
    <source>
        <strain evidence="4">UAMH 10579</strain>
    </source>
</reference>
<dbReference type="Pfam" id="PF10180">
    <property type="entry name" value="WKF"/>
    <property type="match status" value="1"/>
</dbReference>
<proteinExistence type="predicted"/>
<dbReference type="Proteomes" id="UP000091956">
    <property type="component" value="Unassembled WGS sequence"/>
</dbReference>
<dbReference type="RefSeq" id="XP_018125536.1">
    <property type="nucleotide sequence ID" value="XM_018278730.2"/>
</dbReference>
<protein>
    <recommendedName>
        <fullName evidence="2">WKF domain-containing protein</fullName>
    </recommendedName>
</protein>
<dbReference type="PANTHER" id="PTHR22306:SF2">
    <property type="entry name" value="CHROMOSOME 7 OPEN READING FRAME 50"/>
    <property type="match status" value="1"/>
</dbReference>
<feature type="compositionally biased region" description="Low complexity" evidence="1">
    <location>
        <begin position="418"/>
        <end position="429"/>
    </location>
</feature>
<feature type="compositionally biased region" description="Basic and acidic residues" evidence="1">
    <location>
        <begin position="142"/>
        <end position="153"/>
    </location>
</feature>
<name>A0A1B8G7J7_9PEZI</name>
<evidence type="ECO:0000313" key="3">
    <source>
        <dbReference type="EMBL" id="OBT91803.1"/>
    </source>
</evidence>
<feature type="region of interest" description="Disordered" evidence="1">
    <location>
        <begin position="23"/>
        <end position="105"/>
    </location>
</feature>
<evidence type="ECO:0000313" key="4">
    <source>
        <dbReference type="Proteomes" id="UP000091956"/>
    </source>
</evidence>
<feature type="compositionally biased region" description="Basic and acidic residues" evidence="1">
    <location>
        <begin position="348"/>
        <end position="365"/>
    </location>
</feature>
<dbReference type="OrthoDB" id="10261563at2759"/>
<evidence type="ECO:0000259" key="2">
    <source>
        <dbReference type="Pfam" id="PF10180"/>
    </source>
</evidence>
<accession>A0A1B8G7J7</accession>
<dbReference type="InterPro" id="IPR019327">
    <property type="entry name" value="WKF"/>
</dbReference>
<feature type="region of interest" description="Disordered" evidence="1">
    <location>
        <begin position="119"/>
        <end position="176"/>
    </location>
</feature>
<organism evidence="3 4">
    <name type="scientific">Pseudogymnoascus verrucosus</name>
    <dbReference type="NCBI Taxonomy" id="342668"/>
    <lineage>
        <taxon>Eukaryota</taxon>
        <taxon>Fungi</taxon>
        <taxon>Dikarya</taxon>
        <taxon>Ascomycota</taxon>
        <taxon>Pezizomycotina</taxon>
        <taxon>Leotiomycetes</taxon>
        <taxon>Thelebolales</taxon>
        <taxon>Thelebolaceae</taxon>
        <taxon>Pseudogymnoascus</taxon>
    </lineage>
</organism>
<reference evidence="3 4" key="1">
    <citation type="submission" date="2016-03" db="EMBL/GenBank/DDBJ databases">
        <title>Comparative genomics of Pseudogymnoascus destructans, the fungus causing white-nose syndrome of bats.</title>
        <authorList>
            <person name="Palmer J.M."/>
            <person name="Drees K.P."/>
            <person name="Foster J.T."/>
            <person name="Lindner D.L."/>
        </authorList>
    </citation>
    <scope>NUCLEOTIDE SEQUENCE [LARGE SCALE GENOMIC DNA]</scope>
    <source>
        <strain evidence="3 4">UAMH 10579</strain>
    </source>
</reference>
<dbReference type="EMBL" id="KV460280">
    <property type="protein sequence ID" value="OBT91803.1"/>
    <property type="molecule type" value="Genomic_DNA"/>
</dbReference>